<accession>A0A9W7SYU4</accession>
<dbReference type="AlphaFoldDB" id="A0A9W7SYU4"/>
<keyword evidence="2" id="KW-1185">Reference proteome</keyword>
<name>A0A9W7SYU4_9PEZI</name>
<organism evidence="1 2">
    <name type="scientific">Teratosphaeria destructans</name>
    <dbReference type="NCBI Taxonomy" id="418781"/>
    <lineage>
        <taxon>Eukaryota</taxon>
        <taxon>Fungi</taxon>
        <taxon>Dikarya</taxon>
        <taxon>Ascomycota</taxon>
        <taxon>Pezizomycotina</taxon>
        <taxon>Dothideomycetes</taxon>
        <taxon>Dothideomycetidae</taxon>
        <taxon>Mycosphaerellales</taxon>
        <taxon>Teratosphaeriaceae</taxon>
        <taxon>Teratosphaeria</taxon>
    </lineage>
</organism>
<proteinExistence type="predicted"/>
<evidence type="ECO:0000313" key="1">
    <source>
        <dbReference type="EMBL" id="KAH9843423.1"/>
    </source>
</evidence>
<comment type="caution">
    <text evidence="1">The sequence shown here is derived from an EMBL/GenBank/DDBJ whole genome shotgun (WGS) entry which is preliminary data.</text>
</comment>
<protein>
    <submittedName>
        <fullName evidence="1">Uncharacterized protein</fullName>
    </submittedName>
</protein>
<gene>
    <name evidence="1" type="ORF">Tdes44962_MAKER07430</name>
</gene>
<dbReference type="EMBL" id="RIBY02000358">
    <property type="protein sequence ID" value="KAH9843423.1"/>
    <property type="molecule type" value="Genomic_DNA"/>
</dbReference>
<dbReference type="Proteomes" id="UP001138500">
    <property type="component" value="Unassembled WGS sequence"/>
</dbReference>
<sequence>MSLIVPGLLRPFESDGTRLWAVSGLKSAGQQGPTMSSPLAVTYAMMLNNLPQKLATPHAVPRIGAANTSGVQPYSTR</sequence>
<reference evidence="1 2" key="1">
    <citation type="journal article" date="2018" name="IMA Fungus">
        <title>IMA Genome-F 10: Nine draft genome sequences of Claviceps purpurea s.lat., including C. arundinis, C. humidiphila, and C. cf. spartinae, pseudomolecules for the pitch canker pathogen Fusarium circinatum, draft genome of Davidsoniella eucalypti, Grosmannia galeiformis, Quambalaria eucalypti, and Teratosphaeria destructans.</title>
        <authorList>
            <person name="Wingfield B.D."/>
            <person name="Liu M."/>
            <person name="Nguyen H.D."/>
            <person name="Lane F.A."/>
            <person name="Morgan S.W."/>
            <person name="De Vos L."/>
            <person name="Wilken P.M."/>
            <person name="Duong T.A."/>
            <person name="Aylward J."/>
            <person name="Coetzee M.P."/>
            <person name="Dadej K."/>
            <person name="De Beer Z.W."/>
            <person name="Findlay W."/>
            <person name="Havenga M."/>
            <person name="Kolarik M."/>
            <person name="Menzies J.G."/>
            <person name="Naidoo K."/>
            <person name="Pochopski O."/>
            <person name="Shoukouhi P."/>
            <person name="Santana Q.C."/>
            <person name="Seifert K.A."/>
            <person name="Soal N."/>
            <person name="Steenkamp E.T."/>
            <person name="Tatham C.T."/>
            <person name="van der Nest M.A."/>
            <person name="Wingfield M.J."/>
        </authorList>
    </citation>
    <scope>NUCLEOTIDE SEQUENCE [LARGE SCALE GENOMIC DNA]</scope>
    <source>
        <strain evidence="1">CMW44962</strain>
    </source>
</reference>
<reference evidence="1 2" key="2">
    <citation type="journal article" date="2021" name="Curr. Genet.">
        <title>Genetic response to nitrogen starvation in the aggressive Eucalyptus foliar pathogen Teratosphaeria destructans.</title>
        <authorList>
            <person name="Havenga M."/>
            <person name="Wingfield B.D."/>
            <person name="Wingfield M.J."/>
            <person name="Dreyer L.L."/>
            <person name="Roets F."/>
            <person name="Aylward J."/>
        </authorList>
    </citation>
    <scope>NUCLEOTIDE SEQUENCE [LARGE SCALE GENOMIC DNA]</scope>
    <source>
        <strain evidence="1">CMW44962</strain>
    </source>
</reference>
<evidence type="ECO:0000313" key="2">
    <source>
        <dbReference type="Proteomes" id="UP001138500"/>
    </source>
</evidence>